<comment type="similarity">
    <text evidence="2 7">Belongs to the ferroportin (FP) (TC 2.A.100) family. SLC40A subfamily.</text>
</comment>
<evidence type="ECO:0000256" key="6">
    <source>
        <dbReference type="ARBA" id="ARBA00023136"/>
    </source>
</evidence>
<dbReference type="PANTHER" id="PTHR11660">
    <property type="entry name" value="SOLUTE CARRIER FAMILY 40 MEMBER"/>
    <property type="match status" value="1"/>
</dbReference>
<feature type="transmembrane region" description="Helical" evidence="7">
    <location>
        <begin position="252"/>
        <end position="272"/>
    </location>
</feature>
<keyword evidence="5 7" id="KW-1133">Transmembrane helix</keyword>
<comment type="caution">
    <text evidence="7">Lacks conserved residue(s) required for the propagation of feature annotation.</text>
</comment>
<dbReference type="InterPro" id="IPR009716">
    <property type="entry name" value="Ferroportin-1"/>
</dbReference>
<comment type="function">
    <text evidence="7">May be involved in iron transport and iron homeostasis.</text>
</comment>
<dbReference type="Pfam" id="PF06963">
    <property type="entry name" value="FPN1"/>
    <property type="match status" value="1"/>
</dbReference>
<accession>A0A061S0S6</accession>
<dbReference type="InterPro" id="IPR036259">
    <property type="entry name" value="MFS_trans_sf"/>
</dbReference>
<feature type="transmembrane region" description="Helical" evidence="7">
    <location>
        <begin position="388"/>
        <end position="411"/>
    </location>
</feature>
<reference evidence="8" key="1">
    <citation type="submission" date="2014-05" db="EMBL/GenBank/DDBJ databases">
        <title>The transcriptome of the halophilic microalga Tetraselmis sp. GSL018 isolated from the Great Salt Lake, Utah.</title>
        <authorList>
            <person name="Jinkerson R.E."/>
            <person name="D'Adamo S."/>
            <person name="Posewitz M.C."/>
        </authorList>
    </citation>
    <scope>NUCLEOTIDE SEQUENCE</scope>
    <source>
        <strain evidence="8">GSL018</strain>
    </source>
</reference>
<dbReference type="PANTHER" id="PTHR11660:SF53">
    <property type="entry name" value="SOLUTE CARRIER FAMILY 40 MEMBER 3, CHLOROPLASTIC"/>
    <property type="match status" value="1"/>
</dbReference>
<evidence type="ECO:0000313" key="8">
    <source>
        <dbReference type="EMBL" id="JAC76515.1"/>
    </source>
</evidence>
<evidence type="ECO:0000256" key="3">
    <source>
        <dbReference type="ARBA" id="ARBA00022448"/>
    </source>
</evidence>
<feature type="transmembrane region" description="Helical" evidence="7">
    <location>
        <begin position="12"/>
        <end position="32"/>
    </location>
</feature>
<evidence type="ECO:0000256" key="1">
    <source>
        <dbReference type="ARBA" id="ARBA00004141"/>
    </source>
</evidence>
<keyword evidence="3 7" id="KW-0813">Transport</keyword>
<feature type="transmembrane region" description="Helical" evidence="7">
    <location>
        <begin position="216"/>
        <end position="240"/>
    </location>
</feature>
<comment type="subcellular location">
    <subcellularLocation>
        <location evidence="1 7">Membrane</location>
        <topology evidence="1 7">Multi-pass membrane protein</topology>
    </subcellularLocation>
</comment>
<organism evidence="8">
    <name type="scientific">Tetraselmis sp. GSL018</name>
    <dbReference type="NCBI Taxonomy" id="582737"/>
    <lineage>
        <taxon>Eukaryota</taxon>
        <taxon>Viridiplantae</taxon>
        <taxon>Chlorophyta</taxon>
        <taxon>core chlorophytes</taxon>
        <taxon>Chlorodendrophyceae</taxon>
        <taxon>Chlorodendrales</taxon>
        <taxon>Chlorodendraceae</taxon>
        <taxon>Tetraselmis</taxon>
    </lineage>
</organism>
<feature type="transmembrane region" description="Helical" evidence="7">
    <location>
        <begin position="360"/>
        <end position="382"/>
    </location>
</feature>
<dbReference type="SUPFAM" id="SSF103473">
    <property type="entry name" value="MFS general substrate transporter"/>
    <property type="match status" value="1"/>
</dbReference>
<gene>
    <name evidence="8" type="primary">SLC40A1</name>
    <name evidence="8" type="ORF">TSPGSL018_19938</name>
</gene>
<dbReference type="AlphaFoldDB" id="A0A061S0S6"/>
<feature type="transmembrane region" description="Helical" evidence="7">
    <location>
        <begin position="284"/>
        <end position="303"/>
    </location>
</feature>
<keyword evidence="6 7" id="KW-0472">Membrane</keyword>
<dbReference type="EMBL" id="GBEZ01009053">
    <property type="protein sequence ID" value="JAC76515.1"/>
    <property type="molecule type" value="Transcribed_RNA"/>
</dbReference>
<dbReference type="GO" id="GO:0005381">
    <property type="term" value="F:iron ion transmembrane transporter activity"/>
    <property type="evidence" value="ECO:0007669"/>
    <property type="project" value="UniProtKB-UniRule"/>
</dbReference>
<protein>
    <recommendedName>
        <fullName evidence="7">Solute carrier family 40 member</fullName>
    </recommendedName>
</protein>
<keyword evidence="4 7" id="KW-0812">Transmembrane</keyword>
<keyword evidence="7" id="KW-0406">Ion transport</keyword>
<sequence length="430" mass="45347">MDKADRSTTVNVAIILQTIAVVVSVLIVQRILACGLPVQATSLYPALILASILERLAAFASDVSLERDWVVALCGARRTSALALANGNLRRADQVSEFVTSLAVGYCVTQFPMNTVSGITIVINIVLAAAIVLLVQQVVRISPRAMRRRSKDRGDPEDIMWRFKKRPAGRSGADGGSGAIARGAADAARAFLRQAGSVLRDVSLTWRRYFRQPTAITSYTTVILYFNAVLAPGGLMTAYLTLIGCSGTGAAIFRSSCAVLGFMGTVLGSYLITTAGLLRTGMIAVVWQSGTLLAAGAIFFAFLGSPGEAVSGLTLWGMPAATLLFCLLVVISRAGLWMFDMAHAQILQQNVPSSEMSSVGGVELSFCSLAELCMLGLAAVVADTPRGFHILVFMSCLAVLSSALLFCGWVLSGRAAEACSRPVAPVGSKP</sequence>
<evidence type="ECO:0000256" key="4">
    <source>
        <dbReference type="ARBA" id="ARBA00022692"/>
    </source>
</evidence>
<dbReference type="GO" id="GO:0016020">
    <property type="term" value="C:membrane"/>
    <property type="evidence" value="ECO:0007669"/>
    <property type="project" value="UniProtKB-SubCell"/>
</dbReference>
<feature type="transmembrane region" description="Helical" evidence="7">
    <location>
        <begin position="119"/>
        <end position="139"/>
    </location>
</feature>
<evidence type="ECO:0000256" key="2">
    <source>
        <dbReference type="ARBA" id="ARBA00006279"/>
    </source>
</evidence>
<proteinExistence type="inferred from homology"/>
<evidence type="ECO:0000256" key="5">
    <source>
        <dbReference type="ARBA" id="ARBA00022989"/>
    </source>
</evidence>
<feature type="transmembrane region" description="Helical" evidence="7">
    <location>
        <begin position="315"/>
        <end position="339"/>
    </location>
</feature>
<evidence type="ECO:0000256" key="7">
    <source>
        <dbReference type="RuleBase" id="RU365065"/>
    </source>
</evidence>
<name>A0A061S0S6_9CHLO</name>